<dbReference type="GO" id="GO:0009294">
    <property type="term" value="P:DNA-mediated transformation"/>
    <property type="evidence" value="ECO:0007669"/>
    <property type="project" value="InterPro"/>
</dbReference>
<proteinExistence type="inferred from homology"/>
<sequence>MEWSDREIIFTLHETRGIGAQTIRKLVNQGLLCRCLTFSQEEWKEAGLNRPQAAAAAGTMNRSFFLRRANYYNEAKIRWMTVLDANYPEMLRQIADPPWVIYYVGREELLAAPAVSIVGTRGPTAYGRRQALKLAGELSRSGITVISGMAKGIDAYAHEGALDSTGSTIAVLGTPVNRIYPPQNASLYRAIAERGLIVSEYPVGSPFHPGMFPQRNRIIAGLSWATVVVEATKGSGSLITAGQAVDYNREVFAVPGPLGAQKSEGANELIARGEAALLTGVEPLLSHIIRTAEPEVIRTALSSPLRADKNAAQAAQTPQQDSSGQLPDKAGQVSDAEAEVLRLLRDQPRTADELCELTGMAFGLLHALLINLSIKHKIEQHPGSLYSAV</sequence>
<evidence type="ECO:0000259" key="3">
    <source>
        <dbReference type="Pfam" id="PF02481"/>
    </source>
</evidence>
<dbReference type="Pfam" id="PF02481">
    <property type="entry name" value="DNA_processg_A"/>
    <property type="match status" value="1"/>
</dbReference>
<dbReference type="AlphaFoldDB" id="A0A2W1L493"/>
<keyword evidence="6" id="KW-1185">Reference proteome</keyword>
<dbReference type="Proteomes" id="UP000249522">
    <property type="component" value="Unassembled WGS sequence"/>
</dbReference>
<comment type="caution">
    <text evidence="5">The sequence shown here is derived from an EMBL/GenBank/DDBJ whole genome shotgun (WGS) entry which is preliminary data.</text>
</comment>
<evidence type="ECO:0000256" key="1">
    <source>
        <dbReference type="ARBA" id="ARBA00006525"/>
    </source>
</evidence>
<dbReference type="InterPro" id="IPR057666">
    <property type="entry name" value="DrpA_SLOG"/>
</dbReference>
<dbReference type="Gene3D" id="3.40.50.450">
    <property type="match status" value="1"/>
</dbReference>
<dbReference type="InterPro" id="IPR003488">
    <property type="entry name" value="DprA"/>
</dbReference>
<evidence type="ECO:0000259" key="4">
    <source>
        <dbReference type="Pfam" id="PF17782"/>
    </source>
</evidence>
<evidence type="ECO:0000313" key="6">
    <source>
        <dbReference type="Proteomes" id="UP000249522"/>
    </source>
</evidence>
<evidence type="ECO:0000256" key="2">
    <source>
        <dbReference type="SAM" id="MobiDB-lite"/>
    </source>
</evidence>
<feature type="domain" description="DprA winged helix" evidence="4">
    <location>
        <begin position="328"/>
        <end position="383"/>
    </location>
</feature>
<gene>
    <name evidence="5" type="primary">dprA</name>
    <name evidence="5" type="ORF">DNH61_21975</name>
</gene>
<evidence type="ECO:0000313" key="5">
    <source>
        <dbReference type="EMBL" id="PZD93709.1"/>
    </source>
</evidence>
<name>A0A2W1L493_9BACL</name>
<comment type="similarity">
    <text evidence="1">Belongs to the DprA/Smf family.</text>
</comment>
<reference evidence="5 6" key="1">
    <citation type="submission" date="2018-06" db="EMBL/GenBank/DDBJ databases">
        <title>Paenibacillus imtechensis sp. nov.</title>
        <authorList>
            <person name="Pinnaka A.K."/>
            <person name="Singh H."/>
            <person name="Kaur M."/>
        </authorList>
    </citation>
    <scope>NUCLEOTIDE SEQUENCE [LARGE SCALE GENOMIC DNA]</scope>
    <source>
        <strain evidence="5 6">SMB1</strain>
    </source>
</reference>
<dbReference type="InterPro" id="IPR041614">
    <property type="entry name" value="DprA_WH"/>
</dbReference>
<dbReference type="Pfam" id="PF17782">
    <property type="entry name" value="WHD_DprA"/>
    <property type="match status" value="1"/>
</dbReference>
<dbReference type="InterPro" id="IPR036388">
    <property type="entry name" value="WH-like_DNA-bd_sf"/>
</dbReference>
<dbReference type="PANTHER" id="PTHR43022">
    <property type="entry name" value="PROTEIN SMF"/>
    <property type="match status" value="1"/>
</dbReference>
<accession>A0A2W1L493</accession>
<dbReference type="Gene3D" id="1.10.10.10">
    <property type="entry name" value="Winged helix-like DNA-binding domain superfamily/Winged helix DNA-binding domain"/>
    <property type="match status" value="1"/>
</dbReference>
<protein>
    <submittedName>
        <fullName evidence="5">DNA-protecting protein DprA</fullName>
    </submittedName>
</protein>
<dbReference type="SUPFAM" id="SSF102405">
    <property type="entry name" value="MCP/YpsA-like"/>
    <property type="match status" value="1"/>
</dbReference>
<feature type="compositionally biased region" description="Polar residues" evidence="2">
    <location>
        <begin position="313"/>
        <end position="325"/>
    </location>
</feature>
<dbReference type="PANTHER" id="PTHR43022:SF1">
    <property type="entry name" value="PROTEIN SMF"/>
    <property type="match status" value="1"/>
</dbReference>
<dbReference type="EMBL" id="QKRB01000057">
    <property type="protein sequence ID" value="PZD93709.1"/>
    <property type="molecule type" value="Genomic_DNA"/>
</dbReference>
<organism evidence="5 6">
    <name type="scientific">Paenibacillus sambharensis</name>
    <dbReference type="NCBI Taxonomy" id="1803190"/>
    <lineage>
        <taxon>Bacteria</taxon>
        <taxon>Bacillati</taxon>
        <taxon>Bacillota</taxon>
        <taxon>Bacilli</taxon>
        <taxon>Bacillales</taxon>
        <taxon>Paenibacillaceae</taxon>
        <taxon>Paenibacillus</taxon>
    </lineage>
</organism>
<feature type="region of interest" description="Disordered" evidence="2">
    <location>
        <begin position="308"/>
        <end position="331"/>
    </location>
</feature>
<feature type="domain" description="Smf/DprA SLOG" evidence="3">
    <location>
        <begin position="80"/>
        <end position="286"/>
    </location>
</feature>
<dbReference type="OrthoDB" id="9785707at2"/>
<dbReference type="NCBIfam" id="TIGR00732">
    <property type="entry name" value="dprA"/>
    <property type="match status" value="1"/>
</dbReference>